<gene>
    <name evidence="1" type="ORF">kpv74_24</name>
</gene>
<evidence type="ECO:0000313" key="1">
    <source>
        <dbReference type="EMBL" id="APZ82736.1"/>
    </source>
</evidence>
<proteinExistence type="predicted"/>
<reference evidence="1" key="1">
    <citation type="submission" date="2016-12" db="EMBL/GenBank/DDBJ databases">
        <title>Complete genome sequence of Klebsiella pneumoniae bacteriophage vB_KpnP_KpV74.</title>
        <authorList>
            <person name="Komisarova E.V."/>
            <person name="Krasilnikova V.M."/>
            <person name="Kislichkina A.A."/>
            <person name="Volozhantsev N.V."/>
        </authorList>
    </citation>
    <scope>NUCLEOTIDE SEQUENCE [LARGE SCALE GENOMIC DNA]</scope>
</reference>
<organismHost>
    <name type="scientific">Klebsiella pneumoniae</name>
    <dbReference type="NCBI Taxonomy" id="573"/>
</organismHost>
<accession>A0A1P8VW58</accession>
<dbReference type="EMBL" id="KY385423">
    <property type="protein sequence ID" value="APZ82736.1"/>
    <property type="molecule type" value="Genomic_DNA"/>
</dbReference>
<organism evidence="1 2">
    <name type="scientific">Klebsiella phage vB_KpnP_KpV74</name>
    <name type="common">Bacteriophage vB_KpnP_KpV74</name>
    <dbReference type="NCBI Taxonomy" id="1933773"/>
    <lineage>
        <taxon>Viruses</taxon>
        <taxon>Duplodnaviria</taxon>
        <taxon>Heunggongvirae</taxon>
        <taxon>Uroviricota</taxon>
        <taxon>Caudoviricetes</taxon>
        <taxon>Autographivirales</taxon>
        <taxon>Autoscriptoviridae</taxon>
        <taxon>Slopekvirinae</taxon>
        <taxon>Drulisvirus</taxon>
        <taxon>Drulisvirus KpV74</taxon>
    </lineage>
</organism>
<name>A0A1P8VW58_BPK74</name>
<sequence>MNIIKALVRLLKYAYEQEACKADAASAKCTAGSCSAADRAVELAAAADAAAQESLDLANAALDHSAKADALRAKRSEVANFLEVK</sequence>
<keyword evidence="2" id="KW-1185">Reference proteome</keyword>
<protein>
    <submittedName>
        <fullName evidence="1">Uncharacterized protein</fullName>
    </submittedName>
</protein>
<dbReference type="Proteomes" id="UP000226096">
    <property type="component" value="Segment"/>
</dbReference>
<evidence type="ECO:0000313" key="2">
    <source>
        <dbReference type="Proteomes" id="UP000226096"/>
    </source>
</evidence>